<evidence type="ECO:0000259" key="1">
    <source>
        <dbReference type="Pfam" id="PF00717"/>
    </source>
</evidence>
<dbReference type="CDD" id="cd06529">
    <property type="entry name" value="S24_LexA-like"/>
    <property type="match status" value="1"/>
</dbReference>
<dbReference type="Proteomes" id="UP000053904">
    <property type="component" value="Unassembled WGS sequence"/>
</dbReference>
<accession>A0A101HIM6</accession>
<gene>
    <name evidence="3" type="ORF">XD93_0363</name>
</gene>
<evidence type="ECO:0000313" key="4">
    <source>
        <dbReference type="Proteomes" id="UP000053904"/>
    </source>
</evidence>
<dbReference type="EC" id="3.4.21.88" evidence="3"/>
<keyword evidence="3" id="KW-0378">Hydrolase</keyword>
<dbReference type="GO" id="GO:0006508">
    <property type="term" value="P:proteolysis"/>
    <property type="evidence" value="ECO:0007669"/>
    <property type="project" value="InterPro"/>
</dbReference>
<dbReference type="PANTHER" id="PTHR33516:SF2">
    <property type="entry name" value="LEXA REPRESSOR-RELATED"/>
    <property type="match status" value="1"/>
</dbReference>
<evidence type="ECO:0000259" key="2">
    <source>
        <dbReference type="Pfam" id="PF01726"/>
    </source>
</evidence>
<dbReference type="InterPro" id="IPR036390">
    <property type="entry name" value="WH_DNA-bd_sf"/>
</dbReference>
<dbReference type="Gene3D" id="1.10.10.10">
    <property type="entry name" value="Winged helix-like DNA-binding domain superfamily/Winged helix DNA-binding domain"/>
    <property type="match status" value="1"/>
</dbReference>
<evidence type="ECO:0000313" key="3">
    <source>
        <dbReference type="EMBL" id="KUK77384.1"/>
    </source>
</evidence>
<dbReference type="GO" id="GO:0004252">
    <property type="term" value="F:serine-type endopeptidase activity"/>
    <property type="evidence" value="ECO:0007669"/>
    <property type="project" value="UniProtKB-EC"/>
</dbReference>
<dbReference type="InterPro" id="IPR006199">
    <property type="entry name" value="LexA_DNA-bd_dom"/>
</dbReference>
<sequence length="217" mass="24096">MNKISKQQSQILDFIKSYFSKHSYAPTLQEIANHTEMGSKAAVLYHLRRLELLGLISRTKNSRGITLKELISFSRIPILGVANAGYPLAAAKEEALGEICLDNRIAKNSNNLFAVKVDGDSMNKQRIYNPGMSTYSTLENGSYAIVDKTANYGEGDVVLAVIDEAATIKVLKYSDNYILLMPNSTNPIHNPIYIMDNEELFINGKVIYSLENPNLSS</sequence>
<proteinExistence type="predicted"/>
<dbReference type="InterPro" id="IPR039418">
    <property type="entry name" value="LexA-like"/>
</dbReference>
<dbReference type="InterPro" id="IPR036388">
    <property type="entry name" value="WH-like_DNA-bd_sf"/>
</dbReference>
<dbReference type="PANTHER" id="PTHR33516">
    <property type="entry name" value="LEXA REPRESSOR"/>
    <property type="match status" value="1"/>
</dbReference>
<dbReference type="InterPro" id="IPR050077">
    <property type="entry name" value="LexA_repressor"/>
</dbReference>
<dbReference type="SUPFAM" id="SSF46785">
    <property type="entry name" value="Winged helix' DNA-binding domain"/>
    <property type="match status" value="1"/>
</dbReference>
<reference evidence="4" key="1">
    <citation type="journal article" date="2015" name="MBio">
        <title>Genome-Resolved Metagenomic Analysis Reveals Roles for Candidate Phyla and Other Microbial Community Members in Biogeochemical Transformations in Oil Reservoirs.</title>
        <authorList>
            <person name="Hu P."/>
            <person name="Tom L."/>
            <person name="Singh A."/>
            <person name="Thomas B.C."/>
            <person name="Baker B.J."/>
            <person name="Piceno Y.M."/>
            <person name="Andersen G.L."/>
            <person name="Banfield J.F."/>
        </authorList>
    </citation>
    <scope>NUCLEOTIDE SEQUENCE [LARGE SCALE GENOMIC DNA]</scope>
</reference>
<dbReference type="Pfam" id="PF01726">
    <property type="entry name" value="LexA_DNA_bind"/>
    <property type="match status" value="1"/>
</dbReference>
<dbReference type="EMBL" id="LGGO01000038">
    <property type="protein sequence ID" value="KUK77384.1"/>
    <property type="molecule type" value="Genomic_DNA"/>
</dbReference>
<feature type="domain" description="Peptidase S24/S26A/S26B/S26C" evidence="1">
    <location>
        <begin position="77"/>
        <end position="207"/>
    </location>
</feature>
<organism evidence="3 4">
    <name type="scientific">candidate division WS6 bacterium 34_10</name>
    <dbReference type="NCBI Taxonomy" id="1641389"/>
    <lineage>
        <taxon>Bacteria</taxon>
        <taxon>Candidatus Dojkabacteria</taxon>
    </lineage>
</organism>
<dbReference type="InterPro" id="IPR036286">
    <property type="entry name" value="LexA/Signal_pep-like_sf"/>
</dbReference>
<dbReference type="AlphaFoldDB" id="A0A101HIM6"/>
<dbReference type="Gene3D" id="2.10.109.10">
    <property type="entry name" value="Umud Fragment, subunit A"/>
    <property type="match status" value="1"/>
</dbReference>
<comment type="caution">
    <text evidence="3">The sequence shown here is derived from an EMBL/GenBank/DDBJ whole genome shotgun (WGS) entry which is preliminary data.</text>
</comment>
<dbReference type="InterPro" id="IPR015927">
    <property type="entry name" value="Peptidase_S24_S26A/B/C"/>
</dbReference>
<dbReference type="Pfam" id="PF00717">
    <property type="entry name" value="Peptidase_S24"/>
    <property type="match status" value="1"/>
</dbReference>
<feature type="domain" description="LexA repressor DNA-binding" evidence="2">
    <location>
        <begin position="1"/>
        <end position="61"/>
    </location>
</feature>
<protein>
    <submittedName>
        <fullName evidence="3">LexA repressor</fullName>
        <ecNumber evidence="3">3.4.21.88</ecNumber>
    </submittedName>
</protein>
<dbReference type="SUPFAM" id="SSF51306">
    <property type="entry name" value="LexA/Signal peptidase"/>
    <property type="match status" value="1"/>
</dbReference>
<name>A0A101HIM6_9BACT</name>